<name>K4R761_STRDJ</name>
<keyword evidence="3" id="KW-1185">Reference proteome</keyword>
<dbReference type="Proteomes" id="UP000008043">
    <property type="component" value="Chromosome"/>
</dbReference>
<dbReference type="HOGENOM" id="CLU_1151262_0_0_11"/>
<organism evidence="2 3">
    <name type="scientific">Streptomyces davaonensis (strain DSM 101723 / JCM 4913 / KCC S-0913 / 768)</name>
    <dbReference type="NCBI Taxonomy" id="1214101"/>
    <lineage>
        <taxon>Bacteria</taxon>
        <taxon>Bacillati</taxon>
        <taxon>Actinomycetota</taxon>
        <taxon>Actinomycetes</taxon>
        <taxon>Kitasatosporales</taxon>
        <taxon>Streptomycetaceae</taxon>
        <taxon>Streptomyces</taxon>
    </lineage>
</organism>
<dbReference type="EMBL" id="HE971709">
    <property type="protein sequence ID" value="CCK32116.1"/>
    <property type="molecule type" value="Genomic_DNA"/>
</dbReference>
<dbReference type="PROSITE" id="PS51257">
    <property type="entry name" value="PROKAR_LIPOPROTEIN"/>
    <property type="match status" value="1"/>
</dbReference>
<dbReference type="STRING" id="1214101.BN159_7737"/>
<sequence length="241" mass="25833">MTQDDKSAHPEEIVPALIPAYPGITACFGRARTIAATTCAGTPSMKCANASSPAAALAVAANPIDHAGLLRNTPPAEVPFREHQCLPGPRAGRAPGLLPPRQLPHSVHQPHRAERSRGAQRYPHLDRLPGHPRRPRPCAAHTVGCGLALVPRQSLLHGSRPRHGSARSRNRWVLNLPPAPIEQRGRRQRDRLAAAQRARRDVGTLRSPGPALPPCGPLPAPCPRHVAGAPFWQSVPEVSDV</sequence>
<evidence type="ECO:0000313" key="3">
    <source>
        <dbReference type="Proteomes" id="UP000008043"/>
    </source>
</evidence>
<evidence type="ECO:0000313" key="2">
    <source>
        <dbReference type="EMBL" id="CCK32116.1"/>
    </source>
</evidence>
<reference evidence="2 3" key="1">
    <citation type="journal article" date="2012" name="J. Bacteriol.">
        <title>Genome sequence of the bacterium Streptomyces davawensis JCM 4913 and heterologous production of the unique antibiotic roseoflavin.</title>
        <authorList>
            <person name="Jankowitsch F."/>
            <person name="Schwarz J."/>
            <person name="Ruckert C."/>
            <person name="Gust B."/>
            <person name="Szczepanowski R."/>
            <person name="Blom J."/>
            <person name="Pelzer S."/>
            <person name="Kalinowski J."/>
            <person name="Mack M."/>
        </authorList>
    </citation>
    <scope>NUCLEOTIDE SEQUENCE [LARGE SCALE GENOMIC DNA]</scope>
    <source>
        <strain evidence="3">DSM 101723 / JCM 4913 / KCC S-0913 / 768</strain>
    </source>
</reference>
<gene>
    <name evidence="2" type="ORF">BN159_7737</name>
</gene>
<feature type="compositionally biased region" description="Basic and acidic residues" evidence="1">
    <location>
        <begin position="111"/>
        <end position="129"/>
    </location>
</feature>
<feature type="region of interest" description="Disordered" evidence="1">
    <location>
        <begin position="104"/>
        <end position="135"/>
    </location>
</feature>
<dbReference type="KEGG" id="sdv:BN159_7737"/>
<protein>
    <submittedName>
        <fullName evidence="2">Uncharacterized protein</fullName>
    </submittedName>
</protein>
<dbReference type="AlphaFoldDB" id="K4R761"/>
<accession>K4R761</accession>
<evidence type="ECO:0000256" key="1">
    <source>
        <dbReference type="SAM" id="MobiDB-lite"/>
    </source>
</evidence>
<feature type="compositionally biased region" description="Pro residues" evidence="1">
    <location>
        <begin position="210"/>
        <end position="219"/>
    </location>
</feature>
<feature type="region of interest" description="Disordered" evidence="1">
    <location>
        <begin position="195"/>
        <end position="219"/>
    </location>
</feature>
<proteinExistence type="predicted"/>